<evidence type="ECO:0000259" key="7">
    <source>
        <dbReference type="PROSITE" id="PS51012"/>
    </source>
</evidence>
<reference evidence="8 9" key="1">
    <citation type="submission" date="2024-09" db="EMBL/GenBank/DDBJ databases">
        <authorList>
            <person name="Sun Q."/>
            <person name="Mori K."/>
        </authorList>
    </citation>
    <scope>NUCLEOTIDE SEQUENCE [LARGE SCALE GENOMIC DNA]</scope>
    <source>
        <strain evidence="8 9">TBRC 3947</strain>
    </source>
</reference>
<comment type="subcellular location">
    <subcellularLocation>
        <location evidence="6">Cell membrane</location>
        <topology evidence="6">Multi-pass membrane protein</topology>
    </subcellularLocation>
    <subcellularLocation>
        <location evidence="1">Membrane</location>
        <topology evidence="1">Multi-pass membrane protein</topology>
    </subcellularLocation>
</comment>
<gene>
    <name evidence="8" type="ORF">ACFFIA_37845</name>
</gene>
<feature type="transmembrane region" description="Helical" evidence="6">
    <location>
        <begin position="159"/>
        <end position="183"/>
    </location>
</feature>
<dbReference type="InterPro" id="IPR051784">
    <property type="entry name" value="Nod_factor_ABC_transporter"/>
</dbReference>
<evidence type="ECO:0000313" key="9">
    <source>
        <dbReference type="Proteomes" id="UP001589867"/>
    </source>
</evidence>
<keyword evidence="5" id="KW-0046">Antibiotic resistance</keyword>
<dbReference type="PANTHER" id="PTHR43229">
    <property type="entry name" value="NODULATION PROTEIN J"/>
    <property type="match status" value="1"/>
</dbReference>
<keyword evidence="6" id="KW-1003">Cell membrane</keyword>
<dbReference type="Pfam" id="PF01061">
    <property type="entry name" value="ABC2_membrane"/>
    <property type="match status" value="1"/>
</dbReference>
<dbReference type="RefSeq" id="WP_377260913.1">
    <property type="nucleotide sequence ID" value="NZ_JBHLUH010000082.1"/>
</dbReference>
<evidence type="ECO:0000256" key="1">
    <source>
        <dbReference type="ARBA" id="ARBA00004141"/>
    </source>
</evidence>
<protein>
    <recommendedName>
        <fullName evidence="6">Transport permease protein</fullName>
    </recommendedName>
</protein>
<evidence type="ECO:0000256" key="6">
    <source>
        <dbReference type="RuleBase" id="RU361157"/>
    </source>
</evidence>
<evidence type="ECO:0000256" key="3">
    <source>
        <dbReference type="ARBA" id="ARBA00022989"/>
    </source>
</evidence>
<comment type="caution">
    <text evidence="8">The sequence shown here is derived from an EMBL/GenBank/DDBJ whole genome shotgun (WGS) entry which is preliminary data.</text>
</comment>
<evidence type="ECO:0000256" key="5">
    <source>
        <dbReference type="ARBA" id="ARBA00023251"/>
    </source>
</evidence>
<feature type="domain" description="ABC transmembrane type-2" evidence="7">
    <location>
        <begin position="44"/>
        <end position="270"/>
    </location>
</feature>
<feature type="transmembrane region" description="Helical" evidence="6">
    <location>
        <begin position="46"/>
        <end position="64"/>
    </location>
</feature>
<dbReference type="InterPro" id="IPR047817">
    <property type="entry name" value="ABC2_TM_bact-type"/>
</dbReference>
<proteinExistence type="inferred from homology"/>
<feature type="transmembrane region" description="Helical" evidence="6">
    <location>
        <begin position="244"/>
        <end position="264"/>
    </location>
</feature>
<evidence type="ECO:0000313" key="8">
    <source>
        <dbReference type="EMBL" id="MFC0533383.1"/>
    </source>
</evidence>
<comment type="similarity">
    <text evidence="6">Belongs to the ABC-2 integral membrane protein family.</text>
</comment>
<dbReference type="Proteomes" id="UP001589867">
    <property type="component" value="Unassembled WGS sequence"/>
</dbReference>
<feature type="transmembrane region" description="Helical" evidence="6">
    <location>
        <begin position="119"/>
        <end position="147"/>
    </location>
</feature>
<comment type="caution">
    <text evidence="6">Lacks conserved residue(s) required for the propagation of feature annotation.</text>
</comment>
<dbReference type="PROSITE" id="PS51012">
    <property type="entry name" value="ABC_TM2"/>
    <property type="match status" value="1"/>
</dbReference>
<evidence type="ECO:0000256" key="2">
    <source>
        <dbReference type="ARBA" id="ARBA00022692"/>
    </source>
</evidence>
<keyword evidence="4 6" id="KW-0472">Membrane</keyword>
<keyword evidence="3 6" id="KW-1133">Transmembrane helix</keyword>
<sequence>MTQTLPVRSAGAPPVVRRSSLALIVSDCRTLVRRSLTHTLRSPEQWIQTFSIPIATLLIFRYLLGGAIMTDNQTYINYVVAGLIAISVGFNLTSTVIGVTDDLRNGIVERFRSMPVLPWAVLVAHVVTAVLRNLTSALVLIIAGLAVGFRPNATPVEWLAALGLLLLFVTACSWVAVILGVWAKTVEGGNGLGMILVFVPYVSSALVPTNTMPAGLRAVVENQPVSPVVDTIRGLLAGSPIGNAGWLAVLWWSMILLVSVPVAARMFRRRATG</sequence>
<keyword evidence="2 6" id="KW-0812">Transmembrane</keyword>
<keyword evidence="9" id="KW-1185">Reference proteome</keyword>
<dbReference type="PANTHER" id="PTHR43229:SF2">
    <property type="entry name" value="NODULATION PROTEIN J"/>
    <property type="match status" value="1"/>
</dbReference>
<organism evidence="8 9">
    <name type="scientific">Phytohabitans kaempferiae</name>
    <dbReference type="NCBI Taxonomy" id="1620943"/>
    <lineage>
        <taxon>Bacteria</taxon>
        <taxon>Bacillati</taxon>
        <taxon>Actinomycetota</taxon>
        <taxon>Actinomycetes</taxon>
        <taxon>Micromonosporales</taxon>
        <taxon>Micromonosporaceae</taxon>
    </lineage>
</organism>
<feature type="transmembrane region" description="Helical" evidence="6">
    <location>
        <begin position="76"/>
        <end position="99"/>
    </location>
</feature>
<dbReference type="InterPro" id="IPR000412">
    <property type="entry name" value="ABC_2_transport"/>
</dbReference>
<keyword evidence="6" id="KW-0813">Transport</keyword>
<dbReference type="InterPro" id="IPR013525">
    <property type="entry name" value="ABC2_TM"/>
</dbReference>
<accession>A0ABV6MGA7</accession>
<evidence type="ECO:0000256" key="4">
    <source>
        <dbReference type="ARBA" id="ARBA00023136"/>
    </source>
</evidence>
<dbReference type="EMBL" id="JBHLUH010000082">
    <property type="protein sequence ID" value="MFC0533383.1"/>
    <property type="molecule type" value="Genomic_DNA"/>
</dbReference>
<name>A0ABV6MGA7_9ACTN</name>
<dbReference type="PIRSF" id="PIRSF006648">
    <property type="entry name" value="DrrB"/>
    <property type="match status" value="1"/>
</dbReference>